<dbReference type="AlphaFoldDB" id="A0A6A5V0I1"/>
<evidence type="ECO:0000256" key="1">
    <source>
        <dbReference type="SAM" id="MobiDB-lite"/>
    </source>
</evidence>
<accession>A0A6A5V0I1</accession>
<feature type="region of interest" description="Disordered" evidence="1">
    <location>
        <begin position="1"/>
        <end position="24"/>
    </location>
</feature>
<evidence type="ECO:0000313" key="3">
    <source>
        <dbReference type="Proteomes" id="UP000800036"/>
    </source>
</evidence>
<dbReference type="EMBL" id="ML976706">
    <property type="protein sequence ID" value="KAF1969719.1"/>
    <property type="molecule type" value="Genomic_DNA"/>
</dbReference>
<protein>
    <submittedName>
        <fullName evidence="2">Uncharacterized protein</fullName>
    </submittedName>
</protein>
<sequence>MLHQLLAEDGDNDRNHNKMRSLRSIQSPLKSSKAVLFTTWENYNTEEKVKASPYYTVAQLPSSGDHNAVELHAVHPVPNRYLRTLAPEQLENLKIQLTTNVNYETEMKDRVDYTVDAINEVLGDDDFLEEQMRRSLHNWTVR</sequence>
<evidence type="ECO:0000313" key="2">
    <source>
        <dbReference type="EMBL" id="KAF1969719.1"/>
    </source>
</evidence>
<proteinExistence type="predicted"/>
<gene>
    <name evidence="2" type="ORF">BU23DRAFT_571254</name>
</gene>
<dbReference type="OrthoDB" id="3800337at2759"/>
<reference evidence="2" key="1">
    <citation type="journal article" date="2020" name="Stud. Mycol.">
        <title>101 Dothideomycetes genomes: a test case for predicting lifestyles and emergence of pathogens.</title>
        <authorList>
            <person name="Haridas S."/>
            <person name="Albert R."/>
            <person name="Binder M."/>
            <person name="Bloem J."/>
            <person name="Labutti K."/>
            <person name="Salamov A."/>
            <person name="Andreopoulos B."/>
            <person name="Baker S."/>
            <person name="Barry K."/>
            <person name="Bills G."/>
            <person name="Bluhm B."/>
            <person name="Cannon C."/>
            <person name="Castanera R."/>
            <person name="Culley D."/>
            <person name="Daum C."/>
            <person name="Ezra D."/>
            <person name="Gonzalez J."/>
            <person name="Henrissat B."/>
            <person name="Kuo A."/>
            <person name="Liang C."/>
            <person name="Lipzen A."/>
            <person name="Lutzoni F."/>
            <person name="Magnuson J."/>
            <person name="Mondo S."/>
            <person name="Nolan M."/>
            <person name="Ohm R."/>
            <person name="Pangilinan J."/>
            <person name="Park H.-J."/>
            <person name="Ramirez L."/>
            <person name="Alfaro M."/>
            <person name="Sun H."/>
            <person name="Tritt A."/>
            <person name="Yoshinaga Y."/>
            <person name="Zwiers L.-H."/>
            <person name="Turgeon B."/>
            <person name="Goodwin S."/>
            <person name="Spatafora J."/>
            <person name="Crous P."/>
            <person name="Grigoriev I."/>
        </authorList>
    </citation>
    <scope>NUCLEOTIDE SEQUENCE</scope>
    <source>
        <strain evidence="2">CBS 107.79</strain>
    </source>
</reference>
<name>A0A6A5V0I1_9PLEO</name>
<keyword evidence="3" id="KW-1185">Reference proteome</keyword>
<organism evidence="2 3">
    <name type="scientific">Bimuria novae-zelandiae CBS 107.79</name>
    <dbReference type="NCBI Taxonomy" id="1447943"/>
    <lineage>
        <taxon>Eukaryota</taxon>
        <taxon>Fungi</taxon>
        <taxon>Dikarya</taxon>
        <taxon>Ascomycota</taxon>
        <taxon>Pezizomycotina</taxon>
        <taxon>Dothideomycetes</taxon>
        <taxon>Pleosporomycetidae</taxon>
        <taxon>Pleosporales</taxon>
        <taxon>Massarineae</taxon>
        <taxon>Didymosphaeriaceae</taxon>
        <taxon>Bimuria</taxon>
    </lineage>
</organism>
<dbReference type="Proteomes" id="UP000800036">
    <property type="component" value="Unassembled WGS sequence"/>
</dbReference>